<evidence type="ECO:0000256" key="2">
    <source>
        <dbReference type="ARBA" id="ARBA00022475"/>
    </source>
</evidence>
<keyword evidence="2" id="KW-1003">Cell membrane</keyword>
<feature type="transmembrane region" description="Helical" evidence="6">
    <location>
        <begin position="55"/>
        <end position="72"/>
    </location>
</feature>
<keyword evidence="5 6" id="KW-0472">Membrane</keyword>
<evidence type="ECO:0000313" key="9">
    <source>
        <dbReference type="Proteomes" id="UP000640333"/>
    </source>
</evidence>
<proteinExistence type="predicted"/>
<dbReference type="InterPro" id="IPR010432">
    <property type="entry name" value="RDD"/>
</dbReference>
<evidence type="ECO:0000256" key="4">
    <source>
        <dbReference type="ARBA" id="ARBA00022989"/>
    </source>
</evidence>
<dbReference type="InterPro" id="IPR051791">
    <property type="entry name" value="Pra-immunoreactive"/>
</dbReference>
<reference evidence="8" key="1">
    <citation type="submission" date="2020-10" db="EMBL/GenBank/DDBJ databases">
        <title>Bacterium isolated from coastal waters sediment.</title>
        <authorList>
            <person name="Chen R.-J."/>
            <person name="Lu D.-C."/>
            <person name="Zhu K.-L."/>
            <person name="Du Z.-J."/>
        </authorList>
    </citation>
    <scope>NUCLEOTIDE SEQUENCE</scope>
    <source>
        <strain evidence="8">N1Y112</strain>
    </source>
</reference>
<dbReference type="PANTHER" id="PTHR36115">
    <property type="entry name" value="PROLINE-RICH ANTIGEN HOMOLOG-RELATED"/>
    <property type="match status" value="1"/>
</dbReference>
<keyword evidence="3 6" id="KW-0812">Transmembrane</keyword>
<dbReference type="RefSeq" id="WP_193954389.1">
    <property type="nucleotide sequence ID" value="NZ_JADEYS010000017.1"/>
</dbReference>
<sequence length="155" mass="17671">MQRRFPETFDQVKTASPFKRLGALLYDFMIVVALWMIIGFVAVAINHGQAQTSPLFHSLLFIITFCFFAFFWTRNGQTLGMLAWRLRVQTPEGEHLTLTQALIRFIVAGISIAPAGLGYLWMFFNKEKMAWHDLASKTCVVELPKPSKKTKAKKA</sequence>
<dbReference type="GO" id="GO:0005886">
    <property type="term" value="C:plasma membrane"/>
    <property type="evidence" value="ECO:0007669"/>
    <property type="project" value="UniProtKB-SubCell"/>
</dbReference>
<keyword evidence="9" id="KW-1185">Reference proteome</keyword>
<evidence type="ECO:0000256" key="1">
    <source>
        <dbReference type="ARBA" id="ARBA00004651"/>
    </source>
</evidence>
<comment type="caution">
    <text evidence="8">The sequence shown here is derived from an EMBL/GenBank/DDBJ whole genome shotgun (WGS) entry which is preliminary data.</text>
</comment>
<organism evidence="8 9">
    <name type="scientific">Pontibacterium sinense</name>
    <dbReference type="NCBI Taxonomy" id="2781979"/>
    <lineage>
        <taxon>Bacteria</taxon>
        <taxon>Pseudomonadati</taxon>
        <taxon>Pseudomonadota</taxon>
        <taxon>Gammaproteobacteria</taxon>
        <taxon>Oceanospirillales</taxon>
        <taxon>Oceanospirillaceae</taxon>
        <taxon>Pontibacterium</taxon>
    </lineage>
</organism>
<keyword evidence="4 6" id="KW-1133">Transmembrane helix</keyword>
<feature type="transmembrane region" description="Helical" evidence="6">
    <location>
        <begin position="23"/>
        <end position="43"/>
    </location>
</feature>
<dbReference type="Proteomes" id="UP000640333">
    <property type="component" value="Unassembled WGS sequence"/>
</dbReference>
<evidence type="ECO:0000256" key="3">
    <source>
        <dbReference type="ARBA" id="ARBA00022692"/>
    </source>
</evidence>
<name>A0A8J7FFG8_9GAMM</name>
<evidence type="ECO:0000313" key="8">
    <source>
        <dbReference type="EMBL" id="MBE9398694.1"/>
    </source>
</evidence>
<gene>
    <name evidence="8" type="ORF">IOQ59_15655</name>
</gene>
<comment type="subcellular location">
    <subcellularLocation>
        <location evidence="1">Cell membrane</location>
        <topology evidence="1">Multi-pass membrane protein</topology>
    </subcellularLocation>
</comment>
<evidence type="ECO:0000256" key="5">
    <source>
        <dbReference type="ARBA" id="ARBA00023136"/>
    </source>
</evidence>
<feature type="domain" description="RDD" evidence="7">
    <location>
        <begin position="14"/>
        <end position="136"/>
    </location>
</feature>
<dbReference type="PANTHER" id="PTHR36115:SF10">
    <property type="entry name" value="RDD DOMAIN-CONTAINING PROTEIN"/>
    <property type="match status" value="1"/>
</dbReference>
<evidence type="ECO:0000259" key="7">
    <source>
        <dbReference type="Pfam" id="PF06271"/>
    </source>
</evidence>
<protein>
    <submittedName>
        <fullName evidence="8">RDD family protein</fullName>
    </submittedName>
</protein>
<dbReference type="Pfam" id="PF06271">
    <property type="entry name" value="RDD"/>
    <property type="match status" value="1"/>
</dbReference>
<evidence type="ECO:0000256" key="6">
    <source>
        <dbReference type="SAM" id="Phobius"/>
    </source>
</evidence>
<feature type="transmembrane region" description="Helical" evidence="6">
    <location>
        <begin position="101"/>
        <end position="124"/>
    </location>
</feature>
<dbReference type="EMBL" id="JADEYS010000017">
    <property type="protein sequence ID" value="MBE9398694.1"/>
    <property type="molecule type" value="Genomic_DNA"/>
</dbReference>
<dbReference type="AlphaFoldDB" id="A0A8J7FFG8"/>
<accession>A0A8J7FFG8</accession>